<feature type="region of interest" description="Disordered" evidence="2">
    <location>
        <begin position="1303"/>
        <end position="1325"/>
    </location>
</feature>
<organism evidence="4 5">
    <name type="scientific">Tetrabaena socialis</name>
    <dbReference type="NCBI Taxonomy" id="47790"/>
    <lineage>
        <taxon>Eukaryota</taxon>
        <taxon>Viridiplantae</taxon>
        <taxon>Chlorophyta</taxon>
        <taxon>core chlorophytes</taxon>
        <taxon>Chlorophyceae</taxon>
        <taxon>CS clade</taxon>
        <taxon>Chlamydomonadales</taxon>
        <taxon>Tetrabaenaceae</taxon>
        <taxon>Tetrabaena</taxon>
    </lineage>
</organism>
<feature type="compositionally biased region" description="Polar residues" evidence="2">
    <location>
        <begin position="1656"/>
        <end position="1674"/>
    </location>
</feature>
<feature type="transmembrane region" description="Helical" evidence="3">
    <location>
        <begin position="988"/>
        <end position="1007"/>
    </location>
</feature>
<dbReference type="PANTHER" id="PTHR13037:SF24">
    <property type="entry name" value="POLYCOMB PROTEIN PCL-RELATED"/>
    <property type="match status" value="1"/>
</dbReference>
<feature type="compositionally biased region" description="Basic and acidic residues" evidence="2">
    <location>
        <begin position="27"/>
        <end position="36"/>
    </location>
</feature>
<feature type="transmembrane region" description="Helical" evidence="3">
    <location>
        <begin position="147"/>
        <end position="167"/>
    </location>
</feature>
<keyword evidence="3" id="KW-1133">Transmembrane helix</keyword>
<dbReference type="EMBL" id="PGGS01000187">
    <property type="protein sequence ID" value="PNH07287.1"/>
    <property type="molecule type" value="Genomic_DNA"/>
</dbReference>
<keyword evidence="1" id="KW-0945">Host-virus interaction</keyword>
<reference evidence="4 5" key="1">
    <citation type="journal article" date="2017" name="Mol. Biol. Evol.">
        <title>The 4-celled Tetrabaena socialis nuclear genome reveals the essential components for genetic control of cell number at the origin of multicellularity in the volvocine lineage.</title>
        <authorList>
            <person name="Featherston J."/>
            <person name="Arakaki Y."/>
            <person name="Hanschen E.R."/>
            <person name="Ferris P.J."/>
            <person name="Michod R.E."/>
            <person name="Olson B.J.S.C."/>
            <person name="Nozaki H."/>
            <person name="Durand P.M."/>
        </authorList>
    </citation>
    <scope>NUCLEOTIDE SEQUENCE [LARGE SCALE GENOMIC DNA]</scope>
    <source>
        <strain evidence="4 5">NIES-571</strain>
    </source>
</reference>
<dbReference type="OrthoDB" id="561269at2759"/>
<feature type="compositionally biased region" description="Gly residues" evidence="2">
    <location>
        <begin position="308"/>
        <end position="326"/>
    </location>
</feature>
<feature type="region of interest" description="Disordered" evidence="2">
    <location>
        <begin position="1602"/>
        <end position="1677"/>
    </location>
</feature>
<keyword evidence="3" id="KW-0812">Transmembrane</keyword>
<feature type="transmembrane region" description="Helical" evidence="3">
    <location>
        <begin position="1890"/>
        <end position="1909"/>
    </location>
</feature>
<evidence type="ECO:0000313" key="5">
    <source>
        <dbReference type="Proteomes" id="UP000236333"/>
    </source>
</evidence>
<name>A0A2J8A455_9CHLO</name>
<feature type="transmembrane region" description="Helical" evidence="3">
    <location>
        <begin position="1081"/>
        <end position="1099"/>
    </location>
</feature>
<feature type="transmembrane region" description="Helical" evidence="3">
    <location>
        <begin position="228"/>
        <end position="251"/>
    </location>
</feature>
<feature type="transmembrane region" description="Helical" evidence="3">
    <location>
        <begin position="1773"/>
        <end position="1796"/>
    </location>
</feature>
<dbReference type="PANTHER" id="PTHR13037">
    <property type="entry name" value="FORMIN"/>
    <property type="match status" value="1"/>
</dbReference>
<dbReference type="Proteomes" id="UP000236333">
    <property type="component" value="Unassembled WGS sequence"/>
</dbReference>
<proteinExistence type="predicted"/>
<evidence type="ECO:0000256" key="1">
    <source>
        <dbReference type="ARBA" id="ARBA00022581"/>
    </source>
</evidence>
<keyword evidence="3" id="KW-0472">Membrane</keyword>
<feature type="compositionally biased region" description="Low complexity" evidence="2">
    <location>
        <begin position="1"/>
        <end position="26"/>
    </location>
</feature>
<feature type="compositionally biased region" description="Low complexity" evidence="2">
    <location>
        <begin position="830"/>
        <end position="841"/>
    </location>
</feature>
<feature type="transmembrane region" description="Helical" evidence="3">
    <location>
        <begin position="179"/>
        <end position="208"/>
    </location>
</feature>
<protein>
    <submittedName>
        <fullName evidence="4">Uncharacterized protein</fullName>
    </submittedName>
</protein>
<evidence type="ECO:0000256" key="2">
    <source>
        <dbReference type="SAM" id="MobiDB-lite"/>
    </source>
</evidence>
<feature type="region of interest" description="Disordered" evidence="2">
    <location>
        <begin position="1"/>
        <end position="39"/>
    </location>
</feature>
<feature type="region of interest" description="Disordered" evidence="2">
    <location>
        <begin position="869"/>
        <end position="893"/>
    </location>
</feature>
<feature type="region of interest" description="Disordered" evidence="2">
    <location>
        <begin position="817"/>
        <end position="854"/>
    </location>
</feature>
<feature type="region of interest" description="Disordered" evidence="2">
    <location>
        <begin position="305"/>
        <end position="326"/>
    </location>
</feature>
<gene>
    <name evidence="4" type="ORF">TSOC_006273</name>
</gene>
<keyword evidence="5" id="KW-1185">Reference proteome</keyword>
<evidence type="ECO:0000256" key="3">
    <source>
        <dbReference type="SAM" id="Phobius"/>
    </source>
</evidence>
<accession>A0A2J8A455</accession>
<feature type="transmembrane region" description="Helical" evidence="3">
    <location>
        <begin position="1106"/>
        <end position="1127"/>
    </location>
</feature>
<evidence type="ECO:0000313" key="4">
    <source>
        <dbReference type="EMBL" id="PNH07287.1"/>
    </source>
</evidence>
<comment type="caution">
    <text evidence="4">The sequence shown here is derived from an EMBL/GenBank/DDBJ whole genome shotgun (WGS) entry which is preliminary data.</text>
</comment>
<feature type="transmembrane region" description="Helical" evidence="3">
    <location>
        <begin position="1019"/>
        <end position="1039"/>
    </location>
</feature>
<sequence length="1952" mass="201631">MAPPAARCAAPSSPGSGSAAAPLARARGQDKVRDVPAHVPPPPPSFNRWFARRARTGDLLLLLLEMLTMSATRTTQLMFGRVCVPVGGGPHAALQELPLHPARHRADALLAAFPCGASYAGRLFYVLRTAAVFDPRVALRLTDYGALGRLLGHLATLTVLLACPRLYERTRHGLFFTHNVLVLLGCLASAVWTPAVLLPLVGAALLSAGRRRMGAVYFGWKAVTVHRVPSHLQLLFGPVLWLLAVLAMAPLYRRLLPPGASQPQHLQAPHVALLLGMMAVLPYLTGHYYERVSLRPQYRAYLQSRGSSGSGGNDGGGGSSSRAGGGTIEYAQAGGGGASARVSAPAPPPVVCCRRSPLYVSSRGGADRVRLISVKVALPGGGHTSGGLSFEATAALAKNAAAAAVRAHNAAALYGGGGGNGYEQPLSMQPGAGSGAGFSLLSTLCVKGCVHVLMLVRREGGSGSGGVHHARIGEAEAGSGGLGAAVESACSLLLTDASDGAGGGSSSASLQPAPGAFAWPPVLPLSAEAEPPLGSDTREAQQPQAAELLLLLPTPSLAGLSAVRFVVAGCFSQPQQRQQVHVDVTIASANTGSEDEGGLTAFRLMLPPAALEKAGALSVFVLPPSPADAASPAAAAAPLAAFPLLALPAAAAAEVRQLYCAVLDDAVYESLQQLLLEGTAGGGPDGWRLAASASAAAASASAAIRQSGLASLSHDIGALLQLPATATKEAFERGAGDGDGVGAPEKQLPFEAWTFADLLHFLASQRMGACLSQGLRSLRRAGVQLTCNGQAYGNGGGAVEAAALQLIREAGEAGAVSILGGSGQPPSPLGPALLPSTTEPRPGAPPPPPARSDVAMPTVARRLDFEAAAGPTNQPTPSAVHEAPASSSHPPGRSLRPWDLSLGGTLRWWFHVLLLGFSPPGQEQSYQAFKAARCWRIDLMHFGLVAAARLATCFRTLLEVQAIETDAAPVPAADGLGAGRLTELQQQLLAQAFFLAAGFLLTALAFGTPLLRRCRTALLLSYKAVVEPLSYLLILWPSAWGGPLLRVPEAWLEADRRYGVHWLYQGLLEPVLLQLAPRHQLWAALANLLPMTLLGHHVYRGRWAPALGFGFGSPLLALALALATDYMTRWQFVRCWRSNPQPDKAEGGADRVRLISVKVALPGGGHTSGGLSFEATAALAQNAAAAAVRAHNAAALHGGGGGSGYEQPASLQPGAVSVGFSLLSTLCVKGCVHVLVMVRREGDAGSGSGGVHHARIGEEETGSGGLGAAVESACSLLLTDASGGASGGGGSASLQPAPSAFAWPPALPLSAGPEPPLGSDTREAQQPQAAEVLLLLPTPSLAGLSAVRCVVAGCFSQPQQRQQVHVDVTIASANTGSEDEGGFTAFRLMLPPAALQKAGTLSVFVLPPSPADAASPAAAAAPVAAFPLLALPAAAAAEVRQLYGAVLDDAVYESLQQLLLEGTAGGGPDGWRLAASASAAAASASAAIRQSGLASLSHDIGALLQLPASAAVEAFERGAGDGDGGGAPEEQQTFEAWSFANLLHFLASQRMGACLREGLRALRRAGVQLTCNGQAYGNGGGAVEAAALQLIREAGEAWSMNIMGGSGQPPSPLGPVLLPSTNKLRPAGPPPPPPASGGGVPPTLDRRLSSEAGAGPSQQPTPSTARDAAVSSSHPPGRSLRPWALSLGGTLRWWFHVLLLGFSPPGQERSYQAFKAARCWRVNLMHFGLVVATRLATCFRTLLEVQAMPADAAPVPAADGLGAGRLTELQQQLLAQAFFLAAGLLITALAFGTPLLHRRRTALLLSYKAVVDPLSHLLILWPPAWGGPLLRVPEAWLDADRRYGLHWLHHGLLEPGLLQLAPRHQLWAALANLLPMTLLGHHVYRGRWAPALGFGFGSPLLALALALATDFMTRRQFVRCCRSNAQPDKAERSVQHLYKASQVTDAVLPVQS</sequence>
<feature type="region of interest" description="Disordered" evidence="2">
    <location>
        <begin position="1243"/>
        <end position="1263"/>
    </location>
</feature>